<sequence>MLKLAGELADGVLLNYLPASHVAWSVEQVRSGGNATVYGYVHVGVTDPEPHRDLARKDLFSYIVVDAYADNFIRAGFADEVAQVRECHAAGDRNAALAAVSDRMVDAIDVLGDAAHVHATVQSYVDAGVDVPVVMPMPWGTDRMGVIADTINAAAGRF</sequence>
<dbReference type="GO" id="GO:0016705">
    <property type="term" value="F:oxidoreductase activity, acting on paired donors, with incorporation or reduction of molecular oxygen"/>
    <property type="evidence" value="ECO:0007669"/>
    <property type="project" value="InterPro"/>
</dbReference>
<evidence type="ECO:0000313" key="2">
    <source>
        <dbReference type="EMBL" id="CAB4554350.1"/>
    </source>
</evidence>
<organism evidence="2">
    <name type="scientific">freshwater metagenome</name>
    <dbReference type="NCBI Taxonomy" id="449393"/>
    <lineage>
        <taxon>unclassified sequences</taxon>
        <taxon>metagenomes</taxon>
        <taxon>ecological metagenomes</taxon>
    </lineage>
</organism>
<dbReference type="EMBL" id="CAEZSU010000111">
    <property type="protein sequence ID" value="CAB4554350.1"/>
    <property type="molecule type" value="Genomic_DNA"/>
</dbReference>
<gene>
    <name evidence="2" type="ORF">UFOPK1495_01089</name>
</gene>
<evidence type="ECO:0000259" key="1">
    <source>
        <dbReference type="Pfam" id="PF00296"/>
    </source>
</evidence>
<dbReference type="Gene3D" id="3.20.20.30">
    <property type="entry name" value="Luciferase-like domain"/>
    <property type="match status" value="1"/>
</dbReference>
<dbReference type="SUPFAM" id="SSF51679">
    <property type="entry name" value="Bacterial luciferase-like"/>
    <property type="match status" value="1"/>
</dbReference>
<dbReference type="AlphaFoldDB" id="A0A6J6CRZ5"/>
<dbReference type="InterPro" id="IPR011251">
    <property type="entry name" value="Luciferase-like_dom"/>
</dbReference>
<dbReference type="Pfam" id="PF00296">
    <property type="entry name" value="Bac_luciferase"/>
    <property type="match status" value="1"/>
</dbReference>
<accession>A0A6J6CRZ5</accession>
<protein>
    <submittedName>
        <fullName evidence="2">Unannotated protein</fullName>
    </submittedName>
</protein>
<name>A0A6J6CRZ5_9ZZZZ</name>
<reference evidence="2" key="1">
    <citation type="submission" date="2020-05" db="EMBL/GenBank/DDBJ databases">
        <authorList>
            <person name="Chiriac C."/>
            <person name="Salcher M."/>
            <person name="Ghai R."/>
            <person name="Kavagutti S V."/>
        </authorList>
    </citation>
    <scope>NUCLEOTIDE SEQUENCE</scope>
</reference>
<feature type="domain" description="Luciferase-like" evidence="1">
    <location>
        <begin position="1"/>
        <end position="130"/>
    </location>
</feature>
<proteinExistence type="predicted"/>
<dbReference type="InterPro" id="IPR036661">
    <property type="entry name" value="Luciferase-like_sf"/>
</dbReference>